<evidence type="ECO:0000313" key="1">
    <source>
        <dbReference type="EMBL" id="EFV01419.1"/>
    </source>
</evidence>
<proteinExistence type="predicted"/>
<dbReference type="HOGENOM" id="CLU_3010822_0_0_9"/>
<evidence type="ECO:0000313" key="2">
    <source>
        <dbReference type="Proteomes" id="UP000004754"/>
    </source>
</evidence>
<reference evidence="1 2" key="1">
    <citation type="submission" date="2010-12" db="EMBL/GenBank/DDBJ databases">
        <authorList>
            <person name="Muzny D."/>
            <person name="Qin X."/>
            <person name="Deng J."/>
            <person name="Jiang H."/>
            <person name="Liu Y."/>
            <person name="Qu J."/>
            <person name="Song X.-Z."/>
            <person name="Zhang L."/>
            <person name="Thornton R."/>
            <person name="Coyle M."/>
            <person name="Francisco L."/>
            <person name="Jackson L."/>
            <person name="Javaid M."/>
            <person name="Korchina V."/>
            <person name="Kovar C."/>
            <person name="Mata R."/>
            <person name="Mathew T."/>
            <person name="Ngo R."/>
            <person name="Nguyen L."/>
            <person name="Nguyen N."/>
            <person name="Okwuonu G."/>
            <person name="Ongeri F."/>
            <person name="Pham C."/>
            <person name="Simmons D."/>
            <person name="Wilczek-Boney K."/>
            <person name="Hale W."/>
            <person name="Jakkamsetti A."/>
            <person name="Pham P."/>
            <person name="Ruth R."/>
            <person name="San Lucas F."/>
            <person name="Warren J."/>
            <person name="Zhang J."/>
            <person name="Zhao Z."/>
            <person name="Zhou C."/>
            <person name="Zhu D."/>
            <person name="Lee S."/>
            <person name="Bess C."/>
            <person name="Blankenburg K."/>
            <person name="Forbes L."/>
            <person name="Fu Q."/>
            <person name="Gubbala S."/>
            <person name="Hirani K."/>
            <person name="Jayaseelan J.C."/>
            <person name="Lara F."/>
            <person name="Munidasa M."/>
            <person name="Palculict T."/>
            <person name="Patil S."/>
            <person name="Pu L.-L."/>
            <person name="Saada N."/>
            <person name="Tang L."/>
            <person name="Weissenberger G."/>
            <person name="Zhu Y."/>
            <person name="Hemphill L."/>
            <person name="Shang Y."/>
            <person name="Youmans B."/>
            <person name="Ayvaz T."/>
            <person name="Ross M."/>
            <person name="Santibanez J."/>
            <person name="Aqrawi P."/>
            <person name="Gross S."/>
            <person name="Joshi V."/>
            <person name="Fowler G."/>
            <person name="Nazareth L."/>
            <person name="Reid J."/>
            <person name="Worley K."/>
            <person name="Petrosino J."/>
            <person name="Highlander S."/>
            <person name="Gibbs R."/>
        </authorList>
    </citation>
    <scope>NUCLEOTIDE SEQUENCE [LARGE SCALE GENOMIC DNA]</scope>
    <source>
        <strain evidence="1 2">ATCC 23263</strain>
    </source>
</reference>
<protein>
    <submittedName>
        <fullName evidence="1">Uncharacterized protein</fullName>
    </submittedName>
</protein>
<dbReference type="EMBL" id="AEQN01000019">
    <property type="protein sequence ID" value="EFV01419.1"/>
    <property type="molecule type" value="Genomic_DNA"/>
</dbReference>
<name>E6MHI8_9FIRM</name>
<organism evidence="1 2">
    <name type="scientific">Pseudoramibacter alactolyticus ATCC 23263</name>
    <dbReference type="NCBI Taxonomy" id="887929"/>
    <lineage>
        <taxon>Bacteria</taxon>
        <taxon>Bacillati</taxon>
        <taxon>Bacillota</taxon>
        <taxon>Clostridia</taxon>
        <taxon>Eubacteriales</taxon>
        <taxon>Eubacteriaceae</taxon>
        <taxon>Pseudoramibacter</taxon>
    </lineage>
</organism>
<dbReference type="AlphaFoldDB" id="E6MHI8"/>
<comment type="caution">
    <text evidence="1">The sequence shown here is derived from an EMBL/GenBank/DDBJ whole genome shotgun (WGS) entry which is preliminary data.</text>
</comment>
<keyword evidence="2" id="KW-1185">Reference proteome</keyword>
<dbReference type="Proteomes" id="UP000004754">
    <property type="component" value="Unassembled WGS sequence"/>
</dbReference>
<sequence length="56" mass="5960">MTIVRNQFSEKAQEHPRIATVKSGAGLIENVNPALLLKLAGELDALSSSGAQSKRI</sequence>
<dbReference type="RefSeq" id="WP_006598895.1">
    <property type="nucleotide sequence ID" value="NZ_GL622359.1"/>
</dbReference>
<gene>
    <name evidence="1" type="ORF">HMP0721_1473</name>
</gene>
<accession>E6MHI8</accession>